<feature type="compositionally biased region" description="Polar residues" evidence="1">
    <location>
        <begin position="193"/>
        <end position="206"/>
    </location>
</feature>
<evidence type="ECO:0000256" key="1">
    <source>
        <dbReference type="SAM" id="MobiDB-lite"/>
    </source>
</evidence>
<sequence>MALRLPDFHSVKRTGDNNFGAERDAGIRAQFFIDIHAALRIDRDFHCVGGQCTALLLAHLTRANFVEHFGDIALKSFGSHDVNALVATEGEITAWLETWTECSRQRKTTLGVELALMHSNKHGSLPSQGEVLRLHLCDRLPPLLPTVNHFTPLSTTIPPTDPHRPHQGHSSALGKGLGKFGLRRKGCEDGRNNVGSVSRKSGNGQSRDPLANIRGCQ</sequence>
<accession>A0A6J6HG61</accession>
<organism evidence="2">
    <name type="scientific">freshwater metagenome</name>
    <dbReference type="NCBI Taxonomy" id="449393"/>
    <lineage>
        <taxon>unclassified sequences</taxon>
        <taxon>metagenomes</taxon>
        <taxon>ecological metagenomes</taxon>
    </lineage>
</organism>
<evidence type="ECO:0000313" key="2">
    <source>
        <dbReference type="EMBL" id="CAB4611946.1"/>
    </source>
</evidence>
<dbReference type="AlphaFoldDB" id="A0A6J6HG61"/>
<gene>
    <name evidence="2" type="ORF">UFOPK1874_00481</name>
</gene>
<protein>
    <submittedName>
        <fullName evidence="2">Unannotated protein</fullName>
    </submittedName>
</protein>
<proteinExistence type="predicted"/>
<name>A0A6J6HG61_9ZZZZ</name>
<dbReference type="EMBL" id="CAEZUX010000036">
    <property type="protein sequence ID" value="CAB4611946.1"/>
    <property type="molecule type" value="Genomic_DNA"/>
</dbReference>
<feature type="region of interest" description="Disordered" evidence="1">
    <location>
        <begin position="184"/>
        <end position="217"/>
    </location>
</feature>
<reference evidence="2" key="1">
    <citation type="submission" date="2020-05" db="EMBL/GenBank/DDBJ databases">
        <authorList>
            <person name="Chiriac C."/>
            <person name="Salcher M."/>
            <person name="Ghai R."/>
            <person name="Kavagutti S V."/>
        </authorList>
    </citation>
    <scope>NUCLEOTIDE SEQUENCE</scope>
</reference>